<gene>
    <name evidence="1" type="ORF">PAXINDRAFT_93139</name>
</gene>
<evidence type="ECO:0000313" key="2">
    <source>
        <dbReference type="Proteomes" id="UP000053647"/>
    </source>
</evidence>
<dbReference type="EMBL" id="KN820800">
    <property type="protein sequence ID" value="KIJ05669.1"/>
    <property type="molecule type" value="Genomic_DNA"/>
</dbReference>
<organism evidence="1 2">
    <name type="scientific">Paxillus involutus ATCC 200175</name>
    <dbReference type="NCBI Taxonomy" id="664439"/>
    <lineage>
        <taxon>Eukaryota</taxon>
        <taxon>Fungi</taxon>
        <taxon>Dikarya</taxon>
        <taxon>Basidiomycota</taxon>
        <taxon>Agaricomycotina</taxon>
        <taxon>Agaricomycetes</taxon>
        <taxon>Agaricomycetidae</taxon>
        <taxon>Boletales</taxon>
        <taxon>Paxilineae</taxon>
        <taxon>Paxillaceae</taxon>
        <taxon>Paxillus</taxon>
    </lineage>
</organism>
<name>A0A0C9SM72_PAXIN</name>
<dbReference type="AlphaFoldDB" id="A0A0C9SM72"/>
<evidence type="ECO:0000313" key="1">
    <source>
        <dbReference type="EMBL" id="KIJ05669.1"/>
    </source>
</evidence>
<protein>
    <submittedName>
        <fullName evidence="1">Uncharacterized protein</fullName>
    </submittedName>
</protein>
<reference evidence="2" key="2">
    <citation type="submission" date="2015-01" db="EMBL/GenBank/DDBJ databases">
        <title>Evolutionary Origins and Diversification of the Mycorrhizal Mutualists.</title>
        <authorList>
            <consortium name="DOE Joint Genome Institute"/>
            <consortium name="Mycorrhizal Genomics Consortium"/>
            <person name="Kohler A."/>
            <person name="Kuo A."/>
            <person name="Nagy L.G."/>
            <person name="Floudas D."/>
            <person name="Copeland A."/>
            <person name="Barry K.W."/>
            <person name="Cichocki N."/>
            <person name="Veneault-Fourrey C."/>
            <person name="LaButti K."/>
            <person name="Lindquist E.A."/>
            <person name="Lipzen A."/>
            <person name="Lundell T."/>
            <person name="Morin E."/>
            <person name="Murat C."/>
            <person name="Riley R."/>
            <person name="Ohm R."/>
            <person name="Sun H."/>
            <person name="Tunlid A."/>
            <person name="Henrissat B."/>
            <person name="Grigoriev I.V."/>
            <person name="Hibbett D.S."/>
            <person name="Martin F."/>
        </authorList>
    </citation>
    <scope>NUCLEOTIDE SEQUENCE [LARGE SCALE GENOMIC DNA]</scope>
    <source>
        <strain evidence="2">ATCC 200175</strain>
    </source>
</reference>
<feature type="non-terminal residue" evidence="1">
    <location>
        <position position="136"/>
    </location>
</feature>
<proteinExistence type="predicted"/>
<sequence length="136" mass="15246">DSQSLRLWDTTSLGEGLAGSVSPKRAIEKVVQFNLRLVATGDIILFLFYMRENRVTVTTAQNNYALFHGVLGKKEDPIAFASPHVEKESKMVEWWSRSVKMLDKNDIVSAGHACITTLEGRQEYQQSADVIECLLS</sequence>
<accession>A0A0C9SM72</accession>
<dbReference type="OrthoDB" id="2703018at2759"/>
<dbReference type="Proteomes" id="UP000053647">
    <property type="component" value="Unassembled WGS sequence"/>
</dbReference>
<dbReference type="HOGENOM" id="CLU_050405_1_0_1"/>
<keyword evidence="2" id="KW-1185">Reference proteome</keyword>
<reference evidence="1 2" key="1">
    <citation type="submission" date="2014-06" db="EMBL/GenBank/DDBJ databases">
        <authorList>
            <consortium name="DOE Joint Genome Institute"/>
            <person name="Kuo A."/>
            <person name="Kohler A."/>
            <person name="Nagy L.G."/>
            <person name="Floudas D."/>
            <person name="Copeland A."/>
            <person name="Barry K.W."/>
            <person name="Cichocki N."/>
            <person name="Veneault-Fourrey C."/>
            <person name="LaButti K."/>
            <person name="Lindquist E.A."/>
            <person name="Lipzen A."/>
            <person name="Lundell T."/>
            <person name="Morin E."/>
            <person name="Murat C."/>
            <person name="Sun H."/>
            <person name="Tunlid A."/>
            <person name="Henrissat B."/>
            <person name="Grigoriev I.V."/>
            <person name="Hibbett D.S."/>
            <person name="Martin F."/>
            <person name="Nordberg H.P."/>
            <person name="Cantor M.N."/>
            <person name="Hua S.X."/>
        </authorList>
    </citation>
    <scope>NUCLEOTIDE SEQUENCE [LARGE SCALE GENOMIC DNA]</scope>
    <source>
        <strain evidence="1 2">ATCC 200175</strain>
    </source>
</reference>